<gene>
    <name evidence="2" type="ORF">JF625_08500</name>
</gene>
<proteinExistence type="predicted"/>
<feature type="region of interest" description="Disordered" evidence="1">
    <location>
        <begin position="88"/>
        <end position="126"/>
    </location>
</feature>
<accession>A0A952FMX3</accession>
<sequence length="173" mass="18278">MVVISPSVLPAPALIEPKAAVVPVALPLDQKAANVFDYALPLQPAHKSVADYAPSLKAKLLANPAAMGDQLLNSLQRFHKDTMTLGARLDQPQPAPATQTTASLTMPGAARPGLQPGPAAAPAQRAEPEVDFKGQMQEMRAATREFNNGMLRTTLVTTTARQLGNVPETLLRG</sequence>
<protein>
    <submittedName>
        <fullName evidence="2">Uncharacterized protein</fullName>
    </submittedName>
</protein>
<feature type="compositionally biased region" description="Low complexity" evidence="1">
    <location>
        <begin position="96"/>
        <end position="125"/>
    </location>
</feature>
<organism evidence="2 3">
    <name type="scientific">Inquilinus limosus</name>
    <dbReference type="NCBI Taxonomy" id="171674"/>
    <lineage>
        <taxon>Bacteria</taxon>
        <taxon>Pseudomonadati</taxon>
        <taxon>Pseudomonadota</taxon>
        <taxon>Alphaproteobacteria</taxon>
        <taxon>Rhodospirillales</taxon>
        <taxon>Rhodospirillaceae</taxon>
        <taxon>Inquilinus</taxon>
    </lineage>
</organism>
<dbReference type="Proteomes" id="UP000700706">
    <property type="component" value="Unassembled WGS sequence"/>
</dbReference>
<name>A0A952FMX3_9PROT</name>
<evidence type="ECO:0000313" key="3">
    <source>
        <dbReference type="Proteomes" id="UP000700706"/>
    </source>
</evidence>
<dbReference type="EMBL" id="JAEKLZ010000162">
    <property type="protein sequence ID" value="MBW8725176.1"/>
    <property type="molecule type" value="Genomic_DNA"/>
</dbReference>
<evidence type="ECO:0000313" key="2">
    <source>
        <dbReference type="EMBL" id="MBW8725176.1"/>
    </source>
</evidence>
<evidence type="ECO:0000256" key="1">
    <source>
        <dbReference type="SAM" id="MobiDB-lite"/>
    </source>
</evidence>
<dbReference type="AlphaFoldDB" id="A0A952FMX3"/>
<comment type="caution">
    <text evidence="2">The sequence shown here is derived from an EMBL/GenBank/DDBJ whole genome shotgun (WGS) entry which is preliminary data.</text>
</comment>
<reference evidence="2" key="1">
    <citation type="submission" date="2020-06" db="EMBL/GenBank/DDBJ databases">
        <title>Stable isotope informed genome-resolved metagenomics uncovers potential trophic interactions in rhizosphere soil.</title>
        <authorList>
            <person name="Starr E.P."/>
            <person name="Shi S."/>
            <person name="Blazewicz S.J."/>
            <person name="Koch B.J."/>
            <person name="Probst A.J."/>
            <person name="Hungate B.A."/>
            <person name="Pett-Ridge J."/>
            <person name="Firestone M.K."/>
            <person name="Banfield J.F."/>
        </authorList>
    </citation>
    <scope>NUCLEOTIDE SEQUENCE</scope>
    <source>
        <strain evidence="2">YM_69_17</strain>
    </source>
</reference>